<dbReference type="GO" id="GO:0015833">
    <property type="term" value="P:peptide transport"/>
    <property type="evidence" value="ECO:0007669"/>
    <property type="project" value="InterPro"/>
</dbReference>
<dbReference type="NCBIfam" id="NF008453">
    <property type="entry name" value="PRK11308.1"/>
    <property type="match status" value="2"/>
</dbReference>
<evidence type="ECO:0000259" key="10">
    <source>
        <dbReference type="PROSITE" id="PS50893"/>
    </source>
</evidence>
<dbReference type="InterPro" id="IPR017871">
    <property type="entry name" value="ABC_transporter-like_CS"/>
</dbReference>
<dbReference type="InterPro" id="IPR050388">
    <property type="entry name" value="ABC_Ni/Peptide_Import"/>
</dbReference>
<keyword evidence="6" id="KW-0547">Nucleotide-binding</keyword>
<dbReference type="GO" id="GO:0016887">
    <property type="term" value="F:ATP hydrolysis activity"/>
    <property type="evidence" value="ECO:0007669"/>
    <property type="project" value="InterPro"/>
</dbReference>
<keyword evidence="12" id="KW-1185">Reference proteome</keyword>
<keyword evidence="9" id="KW-0472">Membrane</keyword>
<comment type="subcellular location">
    <subcellularLocation>
        <location evidence="1">Cell inner membrane</location>
        <topology evidence="1">Peripheral membrane protein</topology>
    </subcellularLocation>
</comment>
<dbReference type="Proteomes" id="UP000035963">
    <property type="component" value="Unassembled WGS sequence"/>
</dbReference>
<dbReference type="SMART" id="SM00382">
    <property type="entry name" value="AAA"/>
    <property type="match status" value="2"/>
</dbReference>
<dbReference type="InterPro" id="IPR013563">
    <property type="entry name" value="Oligopep_ABC_C"/>
</dbReference>
<evidence type="ECO:0000256" key="2">
    <source>
        <dbReference type="ARBA" id="ARBA00005417"/>
    </source>
</evidence>
<dbReference type="PANTHER" id="PTHR43297">
    <property type="entry name" value="OLIGOPEPTIDE TRANSPORT ATP-BINDING PROTEIN APPD"/>
    <property type="match status" value="1"/>
</dbReference>
<evidence type="ECO:0000313" key="11">
    <source>
        <dbReference type="EMBL" id="KLU20717.1"/>
    </source>
</evidence>
<dbReference type="GO" id="GO:0005524">
    <property type="term" value="F:ATP binding"/>
    <property type="evidence" value="ECO:0007669"/>
    <property type="project" value="UniProtKB-KW"/>
</dbReference>
<dbReference type="InterPro" id="IPR027417">
    <property type="entry name" value="P-loop_NTPase"/>
</dbReference>
<keyword evidence="5" id="KW-0997">Cell inner membrane</keyword>
<keyword evidence="3" id="KW-0813">Transport</keyword>
<evidence type="ECO:0000256" key="8">
    <source>
        <dbReference type="ARBA" id="ARBA00022967"/>
    </source>
</evidence>
<dbReference type="NCBIfam" id="TIGR01727">
    <property type="entry name" value="oligo_HPY"/>
    <property type="match status" value="1"/>
</dbReference>
<dbReference type="SUPFAM" id="SSF52540">
    <property type="entry name" value="P-loop containing nucleoside triphosphate hydrolases"/>
    <property type="match status" value="2"/>
</dbReference>
<evidence type="ECO:0000256" key="1">
    <source>
        <dbReference type="ARBA" id="ARBA00004417"/>
    </source>
</evidence>
<dbReference type="InterPro" id="IPR003439">
    <property type="entry name" value="ABC_transporter-like_ATP-bd"/>
</dbReference>
<dbReference type="CDD" id="cd03257">
    <property type="entry name" value="ABC_NikE_OppD_transporters"/>
    <property type="match status" value="2"/>
</dbReference>
<comment type="similarity">
    <text evidence="2">Belongs to the ABC transporter superfamily.</text>
</comment>
<dbReference type="EMBL" id="AEJF01000245">
    <property type="protein sequence ID" value="KLU20717.1"/>
    <property type="molecule type" value="Genomic_DNA"/>
</dbReference>
<accession>A0A0J1CJ51</accession>
<comment type="caution">
    <text evidence="11">The sequence shown here is derived from an EMBL/GenBank/DDBJ whole genome shotgun (WGS) entry which is preliminary data.</text>
</comment>
<proteinExistence type="inferred from homology"/>
<keyword evidence="8" id="KW-1278">Translocase</keyword>
<evidence type="ECO:0000256" key="4">
    <source>
        <dbReference type="ARBA" id="ARBA00022475"/>
    </source>
</evidence>
<evidence type="ECO:0000256" key="6">
    <source>
        <dbReference type="ARBA" id="ARBA00022741"/>
    </source>
</evidence>
<dbReference type="GO" id="GO:0005886">
    <property type="term" value="C:plasma membrane"/>
    <property type="evidence" value="ECO:0007669"/>
    <property type="project" value="UniProtKB-SubCell"/>
</dbReference>
<evidence type="ECO:0000256" key="7">
    <source>
        <dbReference type="ARBA" id="ARBA00022840"/>
    </source>
</evidence>
<dbReference type="AlphaFoldDB" id="A0A0J1CJ51"/>
<dbReference type="Pfam" id="PF08352">
    <property type="entry name" value="oligo_HPY"/>
    <property type="match status" value="2"/>
</dbReference>
<feature type="domain" description="ABC transporter" evidence="10">
    <location>
        <begin position="346"/>
        <end position="593"/>
    </location>
</feature>
<dbReference type="OrthoDB" id="9802772at2"/>
<gene>
    <name evidence="11" type="ORF">EOS_39940</name>
</gene>
<protein>
    <recommendedName>
        <fullName evidence="10">ABC transporter domain-containing protein</fullName>
    </recommendedName>
</protein>
<reference evidence="11 12" key="1">
    <citation type="journal article" date="2015" name="Genome Announc.">
        <title>Draft Genome Sequence of Burkholderia sp. Strain PML1(12), an Ectomycorrhizosphere-Inhabiting Bacterium with Effective Mineral-Weathering Ability.</title>
        <authorList>
            <person name="Uroz S."/>
            <person name="Oger P."/>
        </authorList>
    </citation>
    <scope>NUCLEOTIDE SEQUENCE [LARGE SCALE GENOMIC DNA]</scope>
    <source>
        <strain evidence="12">PML1(12)</strain>
    </source>
</reference>
<evidence type="ECO:0000256" key="3">
    <source>
        <dbReference type="ARBA" id="ARBA00022448"/>
    </source>
</evidence>
<keyword evidence="4" id="KW-1003">Cell membrane</keyword>
<organism evidence="11 12">
    <name type="scientific">Caballeronia mineralivorans PML1(12)</name>
    <dbReference type="NCBI Taxonomy" id="908627"/>
    <lineage>
        <taxon>Bacteria</taxon>
        <taxon>Pseudomonadati</taxon>
        <taxon>Pseudomonadota</taxon>
        <taxon>Betaproteobacteria</taxon>
        <taxon>Burkholderiales</taxon>
        <taxon>Burkholderiaceae</taxon>
        <taxon>Caballeronia</taxon>
    </lineage>
</organism>
<dbReference type="PANTHER" id="PTHR43297:SF14">
    <property type="entry name" value="ATPASE AAA-TYPE CORE DOMAIN-CONTAINING PROTEIN"/>
    <property type="match status" value="1"/>
</dbReference>
<evidence type="ECO:0000256" key="5">
    <source>
        <dbReference type="ARBA" id="ARBA00022519"/>
    </source>
</evidence>
<feature type="domain" description="ABC transporter" evidence="10">
    <location>
        <begin position="8"/>
        <end position="253"/>
    </location>
</feature>
<dbReference type="PROSITE" id="PS00211">
    <property type="entry name" value="ABC_TRANSPORTER_1"/>
    <property type="match status" value="2"/>
</dbReference>
<dbReference type="InterPro" id="IPR003593">
    <property type="entry name" value="AAA+_ATPase"/>
</dbReference>
<evidence type="ECO:0000256" key="9">
    <source>
        <dbReference type="ARBA" id="ARBA00023136"/>
    </source>
</evidence>
<sequence length="608" mass="65479">MKSSSALLEIEGLSVERDDVALLRNISLVLPRGRTLGIVGESGAGKSMLGRVLSRSLPPGFAVRANGLRFAGIDLLEASAGAHRALLGRRIAFIPQEPMSALDPTLSIGRQFALHLARLGVPSSQRRERSIDALREVLLPDPERLLSRYPFQLSGGMCQRVCIAMAFASNPDLVISDEATTALDVTTQRHVVELMRAMQAKRGTSVVFVTHDLGLALHACDDIAVLYAGDLLELGAARSVVDTPRHPYTRALLRANPSLVGERVQVEALDGRMPGFEELASITGCRFAARCSRAVASCNDAPILLQALGDSAVRCTFAASASASATDTVARTPMPAMHAMTDAPFLVLRGIGKHYPAPRGIGRNKARFVALSPLDLSIAPGEFVGIVGESGSGKSTLGRLVMGLDIPSQGSILLDGKPLDASREMWRRRIDAIQMIFQDARSALNPRRRLASIVTQPMESRSHMHVDRARRALDLLDEVGLPAEMGNRFPSQLSGGQRQRVNIARALCEVPRLLVADEIVSGLDVSMQAQIMELLLALRASHKIALMLISHDLAVVRYLCTRVIVMQRGQVVEAGATEAVLANPQHLYTRSLIAAAPHIAPIPALHEL</sequence>
<dbReference type="Gene3D" id="3.40.50.300">
    <property type="entry name" value="P-loop containing nucleotide triphosphate hydrolases"/>
    <property type="match status" value="2"/>
</dbReference>
<dbReference type="Pfam" id="PF00005">
    <property type="entry name" value="ABC_tran"/>
    <property type="match status" value="2"/>
</dbReference>
<dbReference type="PROSITE" id="PS50893">
    <property type="entry name" value="ABC_TRANSPORTER_2"/>
    <property type="match status" value="2"/>
</dbReference>
<keyword evidence="7" id="KW-0067">ATP-binding</keyword>
<name>A0A0J1CJ51_9BURK</name>
<dbReference type="PATRIC" id="fig|908627.4.peg.8942"/>
<evidence type="ECO:0000313" key="12">
    <source>
        <dbReference type="Proteomes" id="UP000035963"/>
    </source>
</evidence>